<gene>
    <name evidence="2" type="ORF">QI031_26475</name>
</gene>
<reference evidence="2 3" key="1">
    <citation type="journal article" date="2023" name="Limnol Oceanogr Lett">
        <title>Environmental adaptations by the intertidal Antarctic cyanobacterium Halotia branconii CENA392 as revealed using long-read genome sequencing.</title>
        <authorList>
            <person name="Dextro R.B."/>
            <person name="Delbaje E."/>
            <person name="Freitas P.N.N."/>
            <person name="Geraldes V."/>
            <person name="Pinto E."/>
            <person name="Long P.F."/>
            <person name="Fiore M.F."/>
        </authorList>
    </citation>
    <scope>NUCLEOTIDE SEQUENCE [LARGE SCALE GENOMIC DNA]</scope>
    <source>
        <strain evidence="2 3">CENA392</strain>
    </source>
</reference>
<evidence type="ECO:0000259" key="1">
    <source>
        <dbReference type="SMART" id="SM00507"/>
    </source>
</evidence>
<dbReference type="InterPro" id="IPR002711">
    <property type="entry name" value="HNH"/>
</dbReference>
<dbReference type="CDD" id="cd00085">
    <property type="entry name" value="HNHc"/>
    <property type="match status" value="1"/>
</dbReference>
<keyword evidence="3" id="KW-1185">Reference proteome</keyword>
<dbReference type="AlphaFoldDB" id="A0AAJ6NRM8"/>
<feature type="domain" description="HNH nuclease" evidence="1">
    <location>
        <begin position="8"/>
        <end position="61"/>
    </location>
</feature>
<organism evidence="2 3">
    <name type="scientific">Halotia branconii CENA392</name>
    <dbReference type="NCBI Taxonomy" id="1539056"/>
    <lineage>
        <taxon>Bacteria</taxon>
        <taxon>Bacillati</taxon>
        <taxon>Cyanobacteriota</taxon>
        <taxon>Cyanophyceae</taxon>
        <taxon>Nostocales</taxon>
        <taxon>Nodulariaceae</taxon>
        <taxon>Halotia</taxon>
    </lineage>
</organism>
<accession>A0AAJ6NRM8</accession>
<dbReference type="GO" id="GO:0004519">
    <property type="term" value="F:endonuclease activity"/>
    <property type="evidence" value="ECO:0007669"/>
    <property type="project" value="UniProtKB-KW"/>
</dbReference>
<keyword evidence="2" id="KW-0378">Hydrolase</keyword>
<evidence type="ECO:0000313" key="2">
    <source>
        <dbReference type="EMBL" id="WGV25254.1"/>
    </source>
</evidence>
<name>A0AAJ6NRM8_9CYAN</name>
<dbReference type="InterPro" id="IPR003615">
    <property type="entry name" value="HNH_nuc"/>
</dbReference>
<dbReference type="EMBL" id="CP124543">
    <property type="protein sequence ID" value="WGV25254.1"/>
    <property type="molecule type" value="Genomic_DNA"/>
</dbReference>
<keyword evidence="2" id="KW-0255">Endonuclease</keyword>
<sequence>MNTQQRRNKKQQLISLYESYCWWCGEYVPLNQLTIEHLLPKSLGGSNSFENLRPACLYCNRSRGNSLYPPGWIKGKCFLDKPDFY</sequence>
<evidence type="ECO:0000313" key="3">
    <source>
        <dbReference type="Proteomes" id="UP001223520"/>
    </source>
</evidence>
<dbReference type="Proteomes" id="UP001223520">
    <property type="component" value="Chromosome"/>
</dbReference>
<dbReference type="SMART" id="SM00507">
    <property type="entry name" value="HNHc"/>
    <property type="match status" value="1"/>
</dbReference>
<keyword evidence="2" id="KW-0540">Nuclease</keyword>
<dbReference type="RefSeq" id="WP_281482557.1">
    <property type="nucleotide sequence ID" value="NZ_CP124543.1"/>
</dbReference>
<proteinExistence type="predicted"/>
<protein>
    <submittedName>
        <fullName evidence="2">HNH endonuclease</fullName>
    </submittedName>
</protein>
<dbReference type="Pfam" id="PF01844">
    <property type="entry name" value="HNH"/>
    <property type="match status" value="1"/>
</dbReference>
<dbReference type="Gene3D" id="1.10.30.50">
    <property type="match status" value="1"/>
</dbReference>
<dbReference type="KEGG" id="hbq:QI031_26475"/>